<dbReference type="OrthoDB" id="1684066at2"/>
<evidence type="ECO:0000313" key="2">
    <source>
        <dbReference type="Proteomes" id="UP000295063"/>
    </source>
</evidence>
<comment type="caution">
    <text evidence="1">The sequence shown here is derived from an EMBL/GenBank/DDBJ whole genome shotgun (WGS) entry which is preliminary data.</text>
</comment>
<dbReference type="AlphaFoldDB" id="A0A4R1Q0R7"/>
<gene>
    <name evidence="1" type="ORF">EV210_107178</name>
</gene>
<dbReference type="RefSeq" id="WP_132080573.1">
    <property type="nucleotide sequence ID" value="NZ_SLUI01000007.1"/>
</dbReference>
<protein>
    <submittedName>
        <fullName evidence="1">Uncharacterized protein</fullName>
    </submittedName>
</protein>
<accession>A0A4R1Q0R7</accession>
<dbReference type="EMBL" id="SLUI01000007">
    <property type="protein sequence ID" value="TCL36913.1"/>
    <property type="molecule type" value="Genomic_DNA"/>
</dbReference>
<name>A0A4R1Q0R7_9FIRM</name>
<evidence type="ECO:0000313" key="1">
    <source>
        <dbReference type="EMBL" id="TCL36913.1"/>
    </source>
</evidence>
<reference evidence="1 2" key="1">
    <citation type="submission" date="2019-03" db="EMBL/GenBank/DDBJ databases">
        <title>Genomic Encyclopedia of Type Strains, Phase IV (KMG-IV): sequencing the most valuable type-strain genomes for metagenomic binning, comparative biology and taxonomic classification.</title>
        <authorList>
            <person name="Goeker M."/>
        </authorList>
    </citation>
    <scope>NUCLEOTIDE SEQUENCE [LARGE SCALE GENOMIC DNA]</scope>
    <source>
        <strain evidence="1 2">DSM 15969</strain>
    </source>
</reference>
<sequence>MNKLNRQPLGIRPDIRDQLEVFLYTNLSAIVSNDPVILTPEFKASLTVALNSVGEKHHLSFPRDLMELLDVFVIENANKDI</sequence>
<proteinExistence type="predicted"/>
<keyword evidence="2" id="KW-1185">Reference proteome</keyword>
<organism evidence="1 2">
    <name type="scientific">Anaerospora hongkongensis</name>
    <dbReference type="NCBI Taxonomy" id="244830"/>
    <lineage>
        <taxon>Bacteria</taxon>
        <taxon>Bacillati</taxon>
        <taxon>Bacillota</taxon>
        <taxon>Negativicutes</taxon>
        <taxon>Selenomonadales</taxon>
        <taxon>Sporomusaceae</taxon>
        <taxon>Anaerospora</taxon>
    </lineage>
</organism>
<dbReference type="Proteomes" id="UP000295063">
    <property type="component" value="Unassembled WGS sequence"/>
</dbReference>